<evidence type="ECO:0000259" key="2">
    <source>
        <dbReference type="PROSITE" id="PS51371"/>
    </source>
</evidence>
<dbReference type="EMBL" id="LZZM01000185">
    <property type="protein sequence ID" value="OOM75450.1"/>
    <property type="molecule type" value="Genomic_DNA"/>
</dbReference>
<dbReference type="Gene3D" id="3.10.580.10">
    <property type="entry name" value="CBS-domain"/>
    <property type="match status" value="1"/>
</dbReference>
<dbReference type="InterPro" id="IPR006668">
    <property type="entry name" value="Mg_transptr_MgtE_intracell_dom"/>
</dbReference>
<accession>A0A1S8TCC4</accession>
<protein>
    <submittedName>
        <fullName evidence="3">Magnesium transporter MgtE</fullName>
    </submittedName>
</protein>
<feature type="domain" description="CBS" evidence="2">
    <location>
        <begin position="360"/>
        <end position="416"/>
    </location>
</feature>
<dbReference type="SUPFAM" id="SSF54631">
    <property type="entry name" value="CBS-domain pair"/>
    <property type="match status" value="1"/>
</dbReference>
<dbReference type="InterPro" id="IPR011033">
    <property type="entry name" value="PRC_barrel-like_sf"/>
</dbReference>
<dbReference type="CDD" id="cd04606">
    <property type="entry name" value="CBS_pair_Mg_transporter"/>
    <property type="match status" value="1"/>
</dbReference>
<dbReference type="InterPro" id="IPR046342">
    <property type="entry name" value="CBS_dom_sf"/>
</dbReference>
<keyword evidence="1" id="KW-0129">CBS domain</keyword>
<proteinExistence type="predicted"/>
<sequence>MEKATSFFFSKILNKEIYNISGQIIGRLKDFILDFSQEKPTLIYIQIINGRKSFYISAESFDVSKDQKERYRIKINSESILIKQPDENDIFLVRDFLDKQIVDINGRKVERVNDVRLGNVNSNWQLIAVDIGTRGLLRRLDVEYPFIRFLGLLRYQLRNRLIIWDNVQTLATGINNLQLHMPANKIETLHAADIADIIEDLDNKNRDILFNSLNNQKAAEVFEEIETDVQVGLLKSMSDQKASDILEIMPSDEIADILEEIEEDRAEKLLTHMDEESQDEIRELMEYEKETVGSIMSKDFITFLPDITVSDALSWFKDNNPDEDESYYIYVTNDRNNLMGSVSLFSLIMSDKGTKLYNIMTTRPNSLKDTDEVEDAISLMHKYNLVCMPVIDEDDTLAGVVSLNDSIHEYKLLRRVVI</sequence>
<dbReference type="Gene3D" id="1.25.60.10">
    <property type="entry name" value="MgtE N-terminal domain-like"/>
    <property type="match status" value="1"/>
</dbReference>
<dbReference type="GO" id="GO:0015095">
    <property type="term" value="F:magnesium ion transmembrane transporter activity"/>
    <property type="evidence" value="ECO:0007669"/>
    <property type="project" value="InterPro"/>
</dbReference>
<dbReference type="InterPro" id="IPR000644">
    <property type="entry name" value="CBS_dom"/>
</dbReference>
<dbReference type="InterPro" id="IPR038076">
    <property type="entry name" value="MgtE_N_sf"/>
</dbReference>
<dbReference type="InterPro" id="IPR006669">
    <property type="entry name" value="MgtE_transporter"/>
</dbReference>
<dbReference type="Proteomes" id="UP000190890">
    <property type="component" value="Unassembled WGS sequence"/>
</dbReference>
<dbReference type="InterPro" id="IPR027275">
    <property type="entry name" value="PRC-brl_dom"/>
</dbReference>
<evidence type="ECO:0000313" key="3">
    <source>
        <dbReference type="EMBL" id="OOM75450.1"/>
    </source>
</evidence>
<name>A0A1S8TCC4_9CLOT</name>
<evidence type="ECO:0000313" key="4">
    <source>
        <dbReference type="Proteomes" id="UP000190890"/>
    </source>
</evidence>
<dbReference type="Pfam" id="PF05239">
    <property type="entry name" value="PRC"/>
    <property type="match status" value="1"/>
</dbReference>
<dbReference type="STRING" id="29367.CLPUN_32610"/>
<dbReference type="SMART" id="SM00924">
    <property type="entry name" value="MgtE_N"/>
    <property type="match status" value="1"/>
</dbReference>
<dbReference type="AlphaFoldDB" id="A0A1S8TCC4"/>
<dbReference type="PROSITE" id="PS51371">
    <property type="entry name" value="CBS"/>
    <property type="match status" value="1"/>
</dbReference>
<dbReference type="SUPFAM" id="SSF158791">
    <property type="entry name" value="MgtE N-terminal domain-like"/>
    <property type="match status" value="1"/>
</dbReference>
<gene>
    <name evidence="3" type="ORF">CLPUN_32610</name>
</gene>
<evidence type="ECO:0000256" key="1">
    <source>
        <dbReference type="PROSITE-ProRule" id="PRU00703"/>
    </source>
</evidence>
<dbReference type="OrthoDB" id="9790355at2"/>
<dbReference type="PANTHER" id="PTHR43773">
    <property type="entry name" value="MAGNESIUM TRANSPORTER MGTE"/>
    <property type="match status" value="1"/>
</dbReference>
<dbReference type="Pfam" id="PF03448">
    <property type="entry name" value="MgtE_N"/>
    <property type="match status" value="1"/>
</dbReference>
<organism evidence="3 4">
    <name type="scientific">Clostridium puniceum</name>
    <dbReference type="NCBI Taxonomy" id="29367"/>
    <lineage>
        <taxon>Bacteria</taxon>
        <taxon>Bacillati</taxon>
        <taxon>Bacillota</taxon>
        <taxon>Clostridia</taxon>
        <taxon>Eubacteriales</taxon>
        <taxon>Clostridiaceae</taxon>
        <taxon>Clostridium</taxon>
    </lineage>
</organism>
<dbReference type="RefSeq" id="WP_077848314.1">
    <property type="nucleotide sequence ID" value="NZ_LZZM01000185.1"/>
</dbReference>
<dbReference type="Pfam" id="PF00571">
    <property type="entry name" value="CBS"/>
    <property type="match status" value="2"/>
</dbReference>
<dbReference type="GO" id="GO:0016020">
    <property type="term" value="C:membrane"/>
    <property type="evidence" value="ECO:0007669"/>
    <property type="project" value="InterPro"/>
</dbReference>
<reference evidence="3 4" key="1">
    <citation type="submission" date="2016-05" db="EMBL/GenBank/DDBJ databases">
        <title>Microbial solvent formation.</title>
        <authorList>
            <person name="Poehlein A."/>
            <person name="Montoya Solano J.D."/>
            <person name="Flitsch S."/>
            <person name="Krabben P."/>
            <person name="Duerre P."/>
            <person name="Daniel R."/>
        </authorList>
    </citation>
    <scope>NUCLEOTIDE SEQUENCE [LARGE SCALE GENOMIC DNA]</scope>
    <source>
        <strain evidence="3 4">DSM 2619</strain>
    </source>
</reference>
<dbReference type="PANTHER" id="PTHR43773:SF1">
    <property type="entry name" value="MAGNESIUM TRANSPORTER MGTE"/>
    <property type="match status" value="1"/>
</dbReference>
<keyword evidence="4" id="KW-1185">Reference proteome</keyword>
<dbReference type="SUPFAM" id="SSF50346">
    <property type="entry name" value="PRC-barrel domain"/>
    <property type="match status" value="1"/>
</dbReference>
<comment type="caution">
    <text evidence="3">The sequence shown here is derived from an EMBL/GenBank/DDBJ whole genome shotgun (WGS) entry which is preliminary data.</text>
</comment>